<dbReference type="Gene3D" id="3.40.50.2300">
    <property type="match status" value="2"/>
</dbReference>
<keyword evidence="7" id="KW-1185">Reference proteome</keyword>
<dbReference type="AlphaFoldDB" id="A0A2U1DCG6"/>
<sequence>MLIILDEETLLKAVGDRNVVKKQNATIYDVANRVGVSLATVSRVVNGNKNVRDSTKEKVLKAIDELGYQPNAVARGLASKKSTTIGIVMPDVTNLYYAELTRGINDVANMYHYDVLLTNTDDDPVRDVLAINSLESKQVDGIIFMGNELDQGVRKTIDALNIPVVLAGCVDAQQKLPSVNIDYIDAFYEITASLLRHGHENVALVMGSLDEAINRDYRLAGYTKALNEVGRQVDEKLLFTTGRDYQKTLELAPKVVASGATAMIVYDDVVAVALLNYLHDHHFDLPGQMELVTSNDTNYSIISRPQLTSIAQPKYDIGAVAMRMLTKLMNNEDLKEQAVKLPHTIVQRQTTHELN</sequence>
<dbReference type="Proteomes" id="UP000245433">
    <property type="component" value="Unassembled WGS sequence"/>
</dbReference>
<feature type="domain" description="HTH cro/C1-type" evidence="5">
    <location>
        <begin position="21"/>
        <end position="69"/>
    </location>
</feature>
<evidence type="ECO:0000256" key="2">
    <source>
        <dbReference type="ARBA" id="ARBA00023125"/>
    </source>
</evidence>
<keyword evidence="3" id="KW-0804">Transcription</keyword>
<dbReference type="SMART" id="SM00354">
    <property type="entry name" value="HTH_LACI"/>
    <property type="match status" value="1"/>
</dbReference>
<evidence type="ECO:0000256" key="1">
    <source>
        <dbReference type="ARBA" id="ARBA00023015"/>
    </source>
</evidence>
<name>A0A2U1DCG6_9LACO</name>
<dbReference type="Pfam" id="PF00532">
    <property type="entry name" value="Peripla_BP_1"/>
    <property type="match status" value="1"/>
</dbReference>
<dbReference type="GO" id="GO:0000976">
    <property type="term" value="F:transcription cis-regulatory region binding"/>
    <property type="evidence" value="ECO:0007669"/>
    <property type="project" value="TreeGrafter"/>
</dbReference>
<dbReference type="EMBL" id="QEKT01000002">
    <property type="protein sequence ID" value="PVY85378.1"/>
    <property type="molecule type" value="Genomic_DNA"/>
</dbReference>
<dbReference type="InterPro" id="IPR010982">
    <property type="entry name" value="Lambda_DNA-bd_dom_sf"/>
</dbReference>
<evidence type="ECO:0000313" key="7">
    <source>
        <dbReference type="Proteomes" id="UP000245433"/>
    </source>
</evidence>
<gene>
    <name evidence="6" type="ORF">C7384_102198</name>
</gene>
<protein>
    <submittedName>
        <fullName evidence="6">LacI family transcriptional regulator</fullName>
    </submittedName>
</protein>
<dbReference type="CDD" id="cd06298">
    <property type="entry name" value="PBP1_CcpA"/>
    <property type="match status" value="1"/>
</dbReference>
<dbReference type="SUPFAM" id="SSF47413">
    <property type="entry name" value="lambda repressor-like DNA-binding domains"/>
    <property type="match status" value="1"/>
</dbReference>
<keyword evidence="2" id="KW-0238">DNA-binding</keyword>
<dbReference type="PROSITE" id="PS50943">
    <property type="entry name" value="HTH_CROC1"/>
    <property type="match status" value="1"/>
</dbReference>
<dbReference type="Pfam" id="PF00356">
    <property type="entry name" value="LacI"/>
    <property type="match status" value="1"/>
</dbReference>
<dbReference type="InterPro" id="IPR000843">
    <property type="entry name" value="HTH_LacI"/>
</dbReference>
<dbReference type="InterPro" id="IPR028082">
    <property type="entry name" value="Peripla_BP_I"/>
</dbReference>
<dbReference type="PROSITE" id="PS00356">
    <property type="entry name" value="HTH_LACI_1"/>
    <property type="match status" value="1"/>
</dbReference>
<evidence type="ECO:0000259" key="5">
    <source>
        <dbReference type="PROSITE" id="PS50943"/>
    </source>
</evidence>
<dbReference type="CDD" id="cd01392">
    <property type="entry name" value="HTH_LacI"/>
    <property type="match status" value="1"/>
</dbReference>
<accession>A0A2U1DCG6</accession>
<dbReference type="PROSITE" id="PS50932">
    <property type="entry name" value="HTH_LACI_2"/>
    <property type="match status" value="1"/>
</dbReference>
<dbReference type="Gene3D" id="1.10.260.40">
    <property type="entry name" value="lambda repressor-like DNA-binding domains"/>
    <property type="match status" value="1"/>
</dbReference>
<keyword evidence="1" id="KW-0805">Transcription regulation</keyword>
<dbReference type="SUPFAM" id="SSF53822">
    <property type="entry name" value="Periplasmic binding protein-like I"/>
    <property type="match status" value="1"/>
</dbReference>
<dbReference type="PANTHER" id="PTHR30146:SF150">
    <property type="entry name" value="ARABINOSE METABOLISM TRANSCRIPTIONAL REPRESSOR"/>
    <property type="match status" value="1"/>
</dbReference>
<evidence type="ECO:0000256" key="3">
    <source>
        <dbReference type="ARBA" id="ARBA00023163"/>
    </source>
</evidence>
<dbReference type="GO" id="GO:0003700">
    <property type="term" value="F:DNA-binding transcription factor activity"/>
    <property type="evidence" value="ECO:0007669"/>
    <property type="project" value="TreeGrafter"/>
</dbReference>
<feature type="domain" description="HTH lacI-type" evidence="4">
    <location>
        <begin position="25"/>
        <end position="79"/>
    </location>
</feature>
<dbReference type="PANTHER" id="PTHR30146">
    <property type="entry name" value="LACI-RELATED TRANSCRIPTIONAL REPRESSOR"/>
    <property type="match status" value="1"/>
</dbReference>
<dbReference type="InterPro" id="IPR001387">
    <property type="entry name" value="Cro/C1-type_HTH"/>
</dbReference>
<evidence type="ECO:0000313" key="6">
    <source>
        <dbReference type="EMBL" id="PVY85378.1"/>
    </source>
</evidence>
<proteinExistence type="predicted"/>
<dbReference type="PRINTS" id="PR00036">
    <property type="entry name" value="HTHLACI"/>
</dbReference>
<organism evidence="6 7">
    <name type="scientific">Convivina intestini</name>
    <dbReference type="NCBI Taxonomy" id="1505726"/>
    <lineage>
        <taxon>Bacteria</taxon>
        <taxon>Bacillati</taxon>
        <taxon>Bacillota</taxon>
        <taxon>Bacilli</taxon>
        <taxon>Lactobacillales</taxon>
        <taxon>Lactobacillaceae</taxon>
        <taxon>Convivina</taxon>
    </lineage>
</organism>
<dbReference type="FunFam" id="1.10.260.40:FF:000002">
    <property type="entry name" value="HTH-type transcriptional repressor PurR"/>
    <property type="match status" value="1"/>
</dbReference>
<comment type="caution">
    <text evidence="6">The sequence shown here is derived from an EMBL/GenBank/DDBJ whole genome shotgun (WGS) entry which is preliminary data.</text>
</comment>
<evidence type="ECO:0000259" key="4">
    <source>
        <dbReference type="PROSITE" id="PS50932"/>
    </source>
</evidence>
<reference evidence="6 7" key="1">
    <citation type="submission" date="2018-04" db="EMBL/GenBank/DDBJ databases">
        <title>Genomic Encyclopedia of Type Strains, Phase IV (KMG-IV): sequencing the most valuable type-strain genomes for metagenomic binning, comparative biology and taxonomic classification.</title>
        <authorList>
            <person name="Goeker M."/>
        </authorList>
    </citation>
    <scope>NUCLEOTIDE SEQUENCE [LARGE SCALE GENOMIC DNA]</scope>
    <source>
        <strain evidence="6 7">DSM 28795</strain>
    </source>
</reference>
<dbReference type="InterPro" id="IPR001761">
    <property type="entry name" value="Peripla_BP/Lac1_sug-bd_dom"/>
</dbReference>